<dbReference type="OrthoDB" id="9992747at2759"/>
<name>A0A7E5VCF5_TRINI</name>
<protein>
    <submittedName>
        <fullName evidence="4">Uncharacterized protein LOC113492623</fullName>
    </submittedName>
</protein>
<feature type="chain" id="PRO_5028804297" evidence="2">
    <location>
        <begin position="17"/>
        <end position="167"/>
    </location>
</feature>
<dbReference type="AlphaFoldDB" id="A0A7E5VCF5"/>
<feature type="compositionally biased region" description="Low complexity" evidence="1">
    <location>
        <begin position="136"/>
        <end position="167"/>
    </location>
</feature>
<feature type="signal peptide" evidence="2">
    <location>
        <begin position="1"/>
        <end position="16"/>
    </location>
</feature>
<proteinExistence type="predicted"/>
<dbReference type="RefSeq" id="XP_026725973.1">
    <property type="nucleotide sequence ID" value="XM_026870172.1"/>
</dbReference>
<organism evidence="3 4">
    <name type="scientific">Trichoplusia ni</name>
    <name type="common">Cabbage looper</name>
    <dbReference type="NCBI Taxonomy" id="7111"/>
    <lineage>
        <taxon>Eukaryota</taxon>
        <taxon>Metazoa</taxon>
        <taxon>Ecdysozoa</taxon>
        <taxon>Arthropoda</taxon>
        <taxon>Hexapoda</taxon>
        <taxon>Insecta</taxon>
        <taxon>Pterygota</taxon>
        <taxon>Neoptera</taxon>
        <taxon>Endopterygota</taxon>
        <taxon>Lepidoptera</taxon>
        <taxon>Glossata</taxon>
        <taxon>Ditrysia</taxon>
        <taxon>Noctuoidea</taxon>
        <taxon>Noctuidae</taxon>
        <taxon>Plusiinae</taxon>
        <taxon>Trichoplusia</taxon>
    </lineage>
</organism>
<feature type="region of interest" description="Disordered" evidence="1">
    <location>
        <begin position="125"/>
        <end position="167"/>
    </location>
</feature>
<keyword evidence="3" id="KW-1185">Reference proteome</keyword>
<evidence type="ECO:0000313" key="4">
    <source>
        <dbReference type="RefSeq" id="XP_026725973.1"/>
    </source>
</evidence>
<gene>
    <name evidence="4" type="primary">LOC113492623</name>
</gene>
<evidence type="ECO:0000256" key="1">
    <source>
        <dbReference type="SAM" id="MobiDB-lite"/>
    </source>
</evidence>
<keyword evidence="2" id="KW-0732">Signal</keyword>
<dbReference type="KEGG" id="tnl:113492623"/>
<reference evidence="4" key="1">
    <citation type="submission" date="2025-08" db="UniProtKB">
        <authorList>
            <consortium name="RefSeq"/>
        </authorList>
    </citation>
    <scope>IDENTIFICATION</scope>
</reference>
<sequence length="167" mass="19019">MMFFLLMITMISAVNCLEPLVKTDINEEIKTIIGKYVHKIPDFQSKYVINEELSKIINRYFKGKMTTFPLYKISLSIDRNPVKIPWTIDSIDENQVEVRSKDEKDVTDGKERVYKVYVPPQVRARKSTTVKPTKQTSTVTTSPKATTTDTTTAETTTVTSLTTTTVK</sequence>
<dbReference type="Proteomes" id="UP000322000">
    <property type="component" value="Chromosome 4"/>
</dbReference>
<dbReference type="InParanoid" id="A0A7E5VCF5"/>
<dbReference type="GeneID" id="113492623"/>
<evidence type="ECO:0000313" key="3">
    <source>
        <dbReference type="Proteomes" id="UP000322000"/>
    </source>
</evidence>
<accession>A0A7E5VCF5</accession>
<evidence type="ECO:0000256" key="2">
    <source>
        <dbReference type="SAM" id="SignalP"/>
    </source>
</evidence>